<keyword evidence="2" id="KW-0732">Signal</keyword>
<gene>
    <name evidence="3" type="ORF">B9Z19DRAFT_1121949</name>
</gene>
<dbReference type="FunFam" id="3.30.70.80:FF:000005">
    <property type="entry name" value="Proteinase inhibitor I2B"/>
    <property type="match status" value="1"/>
</dbReference>
<dbReference type="GO" id="GO:0004866">
    <property type="term" value="F:endopeptidase inhibitor activity"/>
    <property type="evidence" value="ECO:0007669"/>
    <property type="project" value="TreeGrafter"/>
</dbReference>
<evidence type="ECO:0008006" key="5">
    <source>
        <dbReference type="Google" id="ProtNLM"/>
    </source>
</evidence>
<dbReference type="PANTHER" id="PTHR28288">
    <property type="entry name" value="PROTEASE B INHIBITOR 2"/>
    <property type="match status" value="1"/>
</dbReference>
<dbReference type="GO" id="GO:0042144">
    <property type="term" value="P:vacuole fusion, non-autophagic"/>
    <property type="evidence" value="ECO:0007669"/>
    <property type="project" value="TreeGrafter"/>
</dbReference>
<keyword evidence="4" id="KW-1185">Reference proteome</keyword>
<sequence>MQLKYLIALLLPALAAAKKSINYIVTFQPDTPDNVIQGAMAAVKANGGQITHEYKIIRGFSVYAPYEAVNQVSTLASEWSPVIEEDSVVTTQEE</sequence>
<evidence type="ECO:0000256" key="1">
    <source>
        <dbReference type="ARBA" id="ARBA00038069"/>
    </source>
</evidence>
<feature type="chain" id="PRO_5015663379" description="Inhibitor I9 domain-containing protein" evidence="2">
    <location>
        <begin position="18"/>
        <end position="94"/>
    </location>
</feature>
<dbReference type="Gene3D" id="3.30.70.80">
    <property type="entry name" value="Peptidase S8 propeptide/proteinase inhibitor I9"/>
    <property type="match status" value="1"/>
</dbReference>
<reference evidence="3 4" key="1">
    <citation type="submission" date="2017-04" db="EMBL/GenBank/DDBJ databases">
        <title>Draft genome sequence of Tuber borchii Vittad., a whitish edible truffle.</title>
        <authorList>
            <consortium name="DOE Joint Genome Institute"/>
            <person name="Murat C."/>
            <person name="Kuo A."/>
            <person name="Barry K.W."/>
            <person name="Clum A."/>
            <person name="Dockter R.B."/>
            <person name="Fauchery L."/>
            <person name="Iotti M."/>
            <person name="Kohler A."/>
            <person name="Labutti K."/>
            <person name="Lindquist E.A."/>
            <person name="Lipzen A."/>
            <person name="Ohm R.A."/>
            <person name="Wang M."/>
            <person name="Grigoriev I.V."/>
            <person name="Zambonelli A."/>
            <person name="Martin F.M."/>
        </authorList>
    </citation>
    <scope>NUCLEOTIDE SEQUENCE [LARGE SCALE GENOMIC DNA]</scope>
    <source>
        <strain evidence="3 4">Tbo3840</strain>
    </source>
</reference>
<evidence type="ECO:0000256" key="2">
    <source>
        <dbReference type="SAM" id="SignalP"/>
    </source>
</evidence>
<dbReference type="InterPro" id="IPR052471">
    <property type="entry name" value="PBI_I9"/>
</dbReference>
<dbReference type="AlphaFoldDB" id="A0A2T7A1V3"/>
<proteinExistence type="inferred from homology"/>
<dbReference type="InterPro" id="IPR037045">
    <property type="entry name" value="S8pro/Inhibitor_I9_sf"/>
</dbReference>
<dbReference type="PANTHER" id="PTHR28288:SF1">
    <property type="entry name" value="INHIBITOR I9 DOMAIN-CONTAINING PROTEIN"/>
    <property type="match status" value="1"/>
</dbReference>
<comment type="caution">
    <text evidence="3">The sequence shown here is derived from an EMBL/GenBank/DDBJ whole genome shotgun (WGS) entry which is preliminary data.</text>
</comment>
<evidence type="ECO:0000313" key="3">
    <source>
        <dbReference type="EMBL" id="PUU81655.1"/>
    </source>
</evidence>
<evidence type="ECO:0000313" key="4">
    <source>
        <dbReference type="Proteomes" id="UP000244722"/>
    </source>
</evidence>
<dbReference type="OrthoDB" id="3888684at2759"/>
<protein>
    <recommendedName>
        <fullName evidence="5">Inhibitor I9 domain-containing protein</fullName>
    </recommendedName>
</protein>
<comment type="similarity">
    <text evidence="1">Belongs to the protease inhibitor I9 family.</text>
</comment>
<dbReference type="EMBL" id="NESQ01000042">
    <property type="protein sequence ID" value="PUU81655.1"/>
    <property type="molecule type" value="Genomic_DNA"/>
</dbReference>
<name>A0A2T7A1V3_TUBBO</name>
<accession>A0A2T7A1V3</accession>
<dbReference type="Proteomes" id="UP000244722">
    <property type="component" value="Unassembled WGS sequence"/>
</dbReference>
<organism evidence="3 4">
    <name type="scientific">Tuber borchii</name>
    <name type="common">White truffle</name>
    <dbReference type="NCBI Taxonomy" id="42251"/>
    <lineage>
        <taxon>Eukaryota</taxon>
        <taxon>Fungi</taxon>
        <taxon>Dikarya</taxon>
        <taxon>Ascomycota</taxon>
        <taxon>Pezizomycotina</taxon>
        <taxon>Pezizomycetes</taxon>
        <taxon>Pezizales</taxon>
        <taxon>Tuberaceae</taxon>
        <taxon>Tuber</taxon>
    </lineage>
</organism>
<dbReference type="SUPFAM" id="SSF54897">
    <property type="entry name" value="Protease propeptides/inhibitors"/>
    <property type="match status" value="1"/>
</dbReference>
<feature type="signal peptide" evidence="2">
    <location>
        <begin position="1"/>
        <end position="17"/>
    </location>
</feature>